<reference evidence="4 5" key="2">
    <citation type="journal article" date="2021" name="Curr. Genet.">
        <title>Genetic response to nitrogen starvation in the aggressive Eucalyptus foliar pathogen Teratosphaeria destructans.</title>
        <authorList>
            <person name="Havenga M."/>
            <person name="Wingfield B.D."/>
            <person name="Wingfield M.J."/>
            <person name="Dreyer L.L."/>
            <person name="Roets F."/>
            <person name="Aylward J."/>
        </authorList>
    </citation>
    <scope>NUCLEOTIDE SEQUENCE [LARGE SCALE GENOMIC DNA]</scope>
    <source>
        <strain evidence="4">CMW44962</strain>
    </source>
</reference>
<feature type="compositionally biased region" description="Polar residues" evidence="2">
    <location>
        <begin position="593"/>
        <end position="602"/>
    </location>
</feature>
<dbReference type="SUPFAM" id="SSF56112">
    <property type="entry name" value="Protein kinase-like (PK-like)"/>
    <property type="match status" value="1"/>
</dbReference>
<dbReference type="PANTHER" id="PTHR12984">
    <property type="entry name" value="SCY1-RELATED S/T PROTEIN KINASE-LIKE"/>
    <property type="match status" value="1"/>
</dbReference>
<dbReference type="AlphaFoldDB" id="A0A9W7SIE3"/>
<evidence type="ECO:0000259" key="3">
    <source>
        <dbReference type="PROSITE" id="PS50011"/>
    </source>
</evidence>
<accession>A0A9W7SIE3</accession>
<reference evidence="4 5" key="1">
    <citation type="journal article" date="2018" name="IMA Fungus">
        <title>IMA Genome-F 10: Nine draft genome sequences of Claviceps purpurea s.lat., including C. arundinis, C. humidiphila, and C. cf. spartinae, pseudomolecules for the pitch canker pathogen Fusarium circinatum, draft genome of Davidsoniella eucalypti, Grosmannia galeiformis, Quambalaria eucalypti, and Teratosphaeria destructans.</title>
        <authorList>
            <person name="Wingfield B.D."/>
            <person name="Liu M."/>
            <person name="Nguyen H.D."/>
            <person name="Lane F.A."/>
            <person name="Morgan S.W."/>
            <person name="De Vos L."/>
            <person name="Wilken P.M."/>
            <person name="Duong T.A."/>
            <person name="Aylward J."/>
            <person name="Coetzee M.P."/>
            <person name="Dadej K."/>
            <person name="De Beer Z.W."/>
            <person name="Findlay W."/>
            <person name="Havenga M."/>
            <person name="Kolarik M."/>
            <person name="Menzies J.G."/>
            <person name="Naidoo K."/>
            <person name="Pochopski O."/>
            <person name="Shoukouhi P."/>
            <person name="Santana Q.C."/>
            <person name="Seifert K.A."/>
            <person name="Soal N."/>
            <person name="Steenkamp E.T."/>
            <person name="Tatham C.T."/>
            <person name="van der Nest M.A."/>
            <person name="Wingfield M.J."/>
        </authorList>
    </citation>
    <scope>NUCLEOTIDE SEQUENCE [LARGE SCALE GENOMIC DNA]</scope>
    <source>
        <strain evidence="4">CMW44962</strain>
    </source>
</reference>
<dbReference type="Proteomes" id="UP001138500">
    <property type="component" value="Unassembled WGS sequence"/>
</dbReference>
<evidence type="ECO:0000256" key="2">
    <source>
        <dbReference type="SAM" id="MobiDB-lite"/>
    </source>
</evidence>
<dbReference type="InterPro" id="IPR016024">
    <property type="entry name" value="ARM-type_fold"/>
</dbReference>
<feature type="region of interest" description="Disordered" evidence="2">
    <location>
        <begin position="547"/>
        <end position="576"/>
    </location>
</feature>
<dbReference type="InterPro" id="IPR011009">
    <property type="entry name" value="Kinase-like_dom_sf"/>
</dbReference>
<proteinExistence type="predicted"/>
<dbReference type="GO" id="GO:0005524">
    <property type="term" value="F:ATP binding"/>
    <property type="evidence" value="ECO:0007669"/>
    <property type="project" value="InterPro"/>
</dbReference>
<dbReference type="Pfam" id="PF22956">
    <property type="entry name" value="VPS15-like_hel"/>
    <property type="match status" value="1"/>
</dbReference>
<dbReference type="InterPro" id="IPR011989">
    <property type="entry name" value="ARM-like"/>
</dbReference>
<dbReference type="OrthoDB" id="447103at2759"/>
<feature type="compositionally biased region" description="Acidic residues" evidence="2">
    <location>
        <begin position="656"/>
        <end position="676"/>
    </location>
</feature>
<sequence length="773" mass="83716">MDFFKSAVASIAKGPAFPYSFGDRVDIDQSIWTLHNGTKREDGSKCSIFSFDVSANRSRLPLAKNALRKFRTLRHPGIVKVLDTVETDQLIYIATERVTPLTRATKRQALSEESLKWGLHMVAKTLKFINDEAASVHGNIRAASIFTSESGEWRIGGLEITSSMKEDDAILFSHGSLVPDIGRYSPPEVVKSGWDSVRKNPTHAVDAYQYGILITEVFNGGYSGTEQAGTTRNIPLQMQQSYKRLSHAVPKMRLSVGHFLEQGSRSGGFFDTPLIQLSTGIDSLGLKSEAEKDVFLKELDEVAQSDDFPEDYFKAKVLPELLKSIEFGGAGPKSFGLCMRIATKMSDEEWDSQITPVVVRLFTSPDRALRVCLLDNLPLMIDHLSQKLVSDKIFPQMVTGFGDLAPLVREQTVKAVLVVVPKMNDRVINGELLRHLAKTANDEQPGIRTNTTICLGKIARNLSPGSRAKVLSAAFSRALRDPFVHARNAALLALAATSDIFSEDDCATKMLPAICPSLVDKEKMIRDQANKTLNIYLDRVKKYSQTLPDTVLPPTSSEQSSRVASPQPNAAGNAASQGWAGWAVSSFTNKLGSATGQIQPNGNGVVPTPAERSQTPPANGAAARPTTTLHPTQSAPAVPRISSSSLRNVSTPPSEPDADFGDGWGDMDDATGEEAFDPFGEPVPASRSAPVAYDDGGEPDFEGWLNAQAKAKQQSKRPLPKGLAPKKATPVVRPAATTVKKTVPAKPVAGKSAPAPKTEAKKDEEDDWGDAWG</sequence>
<dbReference type="Gene3D" id="3.30.200.20">
    <property type="entry name" value="Phosphorylase Kinase, domain 1"/>
    <property type="match status" value="1"/>
</dbReference>
<dbReference type="SUPFAM" id="SSF48371">
    <property type="entry name" value="ARM repeat"/>
    <property type="match status" value="1"/>
</dbReference>
<keyword evidence="5" id="KW-1185">Reference proteome</keyword>
<gene>
    <name evidence="4" type="ORF">Tdes44962_MAKER01081</name>
</gene>
<evidence type="ECO:0000256" key="1">
    <source>
        <dbReference type="ARBA" id="ARBA00022737"/>
    </source>
</evidence>
<dbReference type="InterPro" id="IPR000719">
    <property type="entry name" value="Prot_kinase_dom"/>
</dbReference>
<dbReference type="Gene3D" id="1.10.510.10">
    <property type="entry name" value="Transferase(Phosphotransferase) domain 1"/>
    <property type="match status" value="1"/>
</dbReference>
<organism evidence="4 5">
    <name type="scientific">Teratosphaeria destructans</name>
    <dbReference type="NCBI Taxonomy" id="418781"/>
    <lineage>
        <taxon>Eukaryota</taxon>
        <taxon>Fungi</taxon>
        <taxon>Dikarya</taxon>
        <taxon>Ascomycota</taxon>
        <taxon>Pezizomycotina</taxon>
        <taxon>Dothideomycetes</taxon>
        <taxon>Dothideomycetidae</taxon>
        <taxon>Mycosphaerellales</taxon>
        <taxon>Teratosphaeriaceae</taxon>
        <taxon>Teratosphaeria</taxon>
    </lineage>
</organism>
<feature type="region of interest" description="Disordered" evidence="2">
    <location>
        <begin position="593"/>
        <end position="773"/>
    </location>
</feature>
<keyword evidence="4" id="KW-0808">Transferase</keyword>
<feature type="compositionally biased region" description="Acidic residues" evidence="2">
    <location>
        <begin position="764"/>
        <end position="773"/>
    </location>
</feature>
<dbReference type="InterPro" id="IPR055231">
    <property type="entry name" value="2AA_helical"/>
</dbReference>
<dbReference type="EMBL" id="RIBY02002533">
    <property type="protein sequence ID" value="KAH9810108.1"/>
    <property type="molecule type" value="Genomic_DNA"/>
</dbReference>
<feature type="compositionally biased region" description="Polar residues" evidence="2">
    <location>
        <begin position="625"/>
        <end position="652"/>
    </location>
</feature>
<name>A0A9W7SIE3_9PEZI</name>
<protein>
    <submittedName>
        <fullName evidence="4">Protein kinase family protein</fullName>
    </submittedName>
</protein>
<comment type="caution">
    <text evidence="4">The sequence shown here is derived from an EMBL/GenBank/DDBJ whole genome shotgun (WGS) entry which is preliminary data.</text>
</comment>
<dbReference type="GO" id="GO:0004672">
    <property type="term" value="F:protein kinase activity"/>
    <property type="evidence" value="ECO:0007669"/>
    <property type="project" value="InterPro"/>
</dbReference>
<dbReference type="Pfam" id="PF00069">
    <property type="entry name" value="Pkinase"/>
    <property type="match status" value="1"/>
</dbReference>
<keyword evidence="4" id="KW-0418">Kinase</keyword>
<evidence type="ECO:0000313" key="5">
    <source>
        <dbReference type="Proteomes" id="UP001138500"/>
    </source>
</evidence>
<dbReference type="Gene3D" id="1.25.10.10">
    <property type="entry name" value="Leucine-rich Repeat Variant"/>
    <property type="match status" value="1"/>
</dbReference>
<dbReference type="GO" id="GO:0006409">
    <property type="term" value="P:tRNA export from nucleus"/>
    <property type="evidence" value="ECO:0007669"/>
    <property type="project" value="TreeGrafter"/>
</dbReference>
<feature type="domain" description="Protein kinase" evidence="3">
    <location>
        <begin position="1"/>
        <end position="313"/>
    </location>
</feature>
<evidence type="ECO:0000313" key="4">
    <source>
        <dbReference type="EMBL" id="KAH9810108.1"/>
    </source>
</evidence>
<dbReference type="GO" id="GO:0005737">
    <property type="term" value="C:cytoplasm"/>
    <property type="evidence" value="ECO:0007669"/>
    <property type="project" value="TreeGrafter"/>
</dbReference>
<dbReference type="PROSITE" id="PS50011">
    <property type="entry name" value="PROTEIN_KINASE_DOM"/>
    <property type="match status" value="1"/>
</dbReference>
<dbReference type="PANTHER" id="PTHR12984:SF3">
    <property type="entry name" value="N-TERMINAL KINASE-LIKE PROTEIN"/>
    <property type="match status" value="1"/>
</dbReference>
<dbReference type="InterPro" id="IPR051177">
    <property type="entry name" value="CIK-Related_Protein"/>
</dbReference>
<keyword evidence="1" id="KW-0677">Repeat</keyword>